<dbReference type="RefSeq" id="WP_261256472.1">
    <property type="nucleotide sequence ID" value="NZ_JBHMAS010000064.1"/>
</dbReference>
<comment type="caution">
    <text evidence="1">The sequence shown here is derived from an EMBL/GenBank/DDBJ whole genome shotgun (WGS) entry which is preliminary data.</text>
</comment>
<dbReference type="Proteomes" id="UP001589587">
    <property type="component" value="Unassembled WGS sequence"/>
</dbReference>
<gene>
    <name evidence="1" type="ORF">ACFFQ6_25580</name>
</gene>
<protein>
    <recommendedName>
        <fullName evidence="3">DEAD/DEAH box helicase</fullName>
    </recommendedName>
</protein>
<proteinExistence type="predicted"/>
<evidence type="ECO:0008006" key="3">
    <source>
        <dbReference type="Google" id="ProtNLM"/>
    </source>
</evidence>
<keyword evidence="2" id="KW-1185">Reference proteome</keyword>
<organism evidence="1 2">
    <name type="scientific">Rhodococcus baikonurensis</name>
    <dbReference type="NCBI Taxonomy" id="172041"/>
    <lineage>
        <taxon>Bacteria</taxon>
        <taxon>Bacillati</taxon>
        <taxon>Actinomycetota</taxon>
        <taxon>Actinomycetes</taxon>
        <taxon>Mycobacteriales</taxon>
        <taxon>Nocardiaceae</taxon>
        <taxon>Rhodococcus</taxon>
        <taxon>Rhodococcus erythropolis group</taxon>
    </lineage>
</organism>
<name>A0ABV5XNA8_9NOCA</name>
<sequence length="122" mass="13494">MDAFGVLGKVLDDYQSFVSGFLNIKDPEVKAKVESEIENGLLWPEPWLALNPAFEPGGTVSELVDSNVPYPANREIFRARTDEDPFGREIAFHRHQSDAFAIAQRDESYVLTTGTGSGKSMS</sequence>
<dbReference type="EMBL" id="JBHMAS010000064">
    <property type="protein sequence ID" value="MFB9783077.1"/>
    <property type="molecule type" value="Genomic_DNA"/>
</dbReference>
<reference evidence="1 2" key="1">
    <citation type="submission" date="2024-09" db="EMBL/GenBank/DDBJ databases">
        <authorList>
            <person name="Sun Q."/>
            <person name="Mori K."/>
        </authorList>
    </citation>
    <scope>NUCLEOTIDE SEQUENCE [LARGE SCALE GENOMIC DNA]</scope>
    <source>
        <strain evidence="1 2">JCM 11411</strain>
    </source>
</reference>
<evidence type="ECO:0000313" key="1">
    <source>
        <dbReference type="EMBL" id="MFB9783077.1"/>
    </source>
</evidence>
<accession>A0ABV5XNA8</accession>
<evidence type="ECO:0000313" key="2">
    <source>
        <dbReference type="Proteomes" id="UP001589587"/>
    </source>
</evidence>